<dbReference type="EMBL" id="JAGIOE010000001">
    <property type="protein sequence ID" value="MBP2372929.1"/>
    <property type="molecule type" value="Genomic_DNA"/>
</dbReference>
<dbReference type="InterPro" id="IPR039424">
    <property type="entry name" value="SBP_5"/>
</dbReference>
<reference evidence="3 4" key="1">
    <citation type="submission" date="2021-03" db="EMBL/GenBank/DDBJ databases">
        <title>Sequencing the genomes of 1000 actinobacteria strains.</title>
        <authorList>
            <person name="Klenk H.-P."/>
        </authorList>
    </citation>
    <scope>NUCLEOTIDE SEQUENCE [LARGE SCALE GENOMIC DNA]</scope>
    <source>
        <strain evidence="3 4">DSM 15454</strain>
    </source>
</reference>
<dbReference type="PROSITE" id="PS51257">
    <property type="entry name" value="PROKAR_LIPOPROTEIN"/>
    <property type="match status" value="1"/>
</dbReference>
<keyword evidence="1" id="KW-0732">Signal</keyword>
<evidence type="ECO:0000259" key="2">
    <source>
        <dbReference type="Pfam" id="PF00496"/>
    </source>
</evidence>
<feature type="signal peptide" evidence="1">
    <location>
        <begin position="1"/>
        <end position="25"/>
    </location>
</feature>
<dbReference type="SUPFAM" id="SSF53850">
    <property type="entry name" value="Periplasmic binding protein-like II"/>
    <property type="match status" value="1"/>
</dbReference>
<proteinExistence type="predicted"/>
<dbReference type="InterPro" id="IPR030678">
    <property type="entry name" value="Peptide/Ni-bd"/>
</dbReference>
<dbReference type="InterPro" id="IPR000914">
    <property type="entry name" value="SBP_5_dom"/>
</dbReference>
<evidence type="ECO:0000313" key="4">
    <source>
        <dbReference type="Proteomes" id="UP000766570"/>
    </source>
</evidence>
<dbReference type="Gene3D" id="3.10.105.10">
    <property type="entry name" value="Dipeptide-binding Protein, Domain 3"/>
    <property type="match status" value="1"/>
</dbReference>
<dbReference type="PANTHER" id="PTHR30290">
    <property type="entry name" value="PERIPLASMIC BINDING COMPONENT OF ABC TRANSPORTER"/>
    <property type="match status" value="1"/>
</dbReference>
<dbReference type="Pfam" id="PF00496">
    <property type="entry name" value="SBP_bac_5"/>
    <property type="match status" value="1"/>
</dbReference>
<dbReference type="Gene3D" id="3.90.76.10">
    <property type="entry name" value="Dipeptide-binding Protein, Domain 1"/>
    <property type="match status" value="1"/>
</dbReference>
<name>A0ABS4W9Q8_9MICC</name>
<dbReference type="Proteomes" id="UP000766570">
    <property type="component" value="Unassembled WGS sequence"/>
</dbReference>
<protein>
    <submittedName>
        <fullName evidence="3">Peptide/nickel transport system substrate-binding protein</fullName>
    </submittedName>
</protein>
<gene>
    <name evidence="3" type="ORF">JOF46_000841</name>
</gene>
<feature type="chain" id="PRO_5045599644" evidence="1">
    <location>
        <begin position="26"/>
        <end position="546"/>
    </location>
</feature>
<sequence length="546" mass="58375">MKTKNFNTKSLKLAAAAAVVLSLTACGGASPQAGAVAPTYELTEKTAAPTGELDKLSWSLYAEPYSLDYAYAFDFPDNQVLANTCESLLRLNPDMSVSPGLATKFENPTPTTWVYTIRENVKFHDGSTMGADDVVASLKRHLDPAVGSFWYSAFANVKSIKKTSTNQVTVTTTKPDAILNESLSGAPGVIESAAFLKKAGGDYGNANGGVNCTGPFELKDWRSGEKLSFERFDGYWDTKNAAKAKELEFVVMTDPVARVNAFKSGEIDGGWMPPANAIGELDASGAGKVYFGTNSAVQSLIVTNTQGPLGNPEVRKALLMSIDRTGLVAAAEAGYAKRTNALSAESVWGAADEATQQAAFGELTDYPYDVEAAAKIIQEQGVAGQEITITTAPMGNNFAVVAQATAAAAESIGLKAVINTVTPNAYTALFSDPEARKGTDLVYTNWYLSIGDPLEMFSILRTGDFSNYGNFSDAAYDKTVNEALGTLDTDKRFAKSARAQKILNEDLPWLPLYEVPTILWMNDKITGASPSVNHLYYPWAAQIGAK</sequence>
<comment type="caution">
    <text evidence="3">The sequence shown here is derived from an EMBL/GenBank/DDBJ whole genome shotgun (WGS) entry which is preliminary data.</text>
</comment>
<dbReference type="PIRSF" id="PIRSF002741">
    <property type="entry name" value="MppA"/>
    <property type="match status" value="1"/>
</dbReference>
<accession>A0ABS4W9Q8</accession>
<evidence type="ECO:0000313" key="3">
    <source>
        <dbReference type="EMBL" id="MBP2372929.1"/>
    </source>
</evidence>
<keyword evidence="4" id="KW-1185">Reference proteome</keyword>
<dbReference type="Gene3D" id="3.40.190.10">
    <property type="entry name" value="Periplasmic binding protein-like II"/>
    <property type="match status" value="1"/>
</dbReference>
<organism evidence="3 4">
    <name type="scientific">Paeniglutamicibacter psychrophenolicus</name>
    <dbReference type="NCBI Taxonomy" id="257454"/>
    <lineage>
        <taxon>Bacteria</taxon>
        <taxon>Bacillati</taxon>
        <taxon>Actinomycetota</taxon>
        <taxon>Actinomycetes</taxon>
        <taxon>Micrococcales</taxon>
        <taxon>Micrococcaceae</taxon>
        <taxon>Paeniglutamicibacter</taxon>
    </lineage>
</organism>
<feature type="domain" description="Solute-binding protein family 5" evidence="2">
    <location>
        <begin position="97"/>
        <end position="463"/>
    </location>
</feature>
<dbReference type="RefSeq" id="WP_209906178.1">
    <property type="nucleotide sequence ID" value="NZ_JAGIOE010000001.1"/>
</dbReference>
<evidence type="ECO:0000256" key="1">
    <source>
        <dbReference type="SAM" id="SignalP"/>
    </source>
</evidence>
<dbReference type="CDD" id="cd00995">
    <property type="entry name" value="PBP2_NikA_DppA_OppA_like"/>
    <property type="match status" value="1"/>
</dbReference>